<evidence type="ECO:0000313" key="2">
    <source>
        <dbReference type="EMBL" id="MDA0184693.1"/>
    </source>
</evidence>
<gene>
    <name evidence="2" type="ORF">OJ997_30605</name>
</gene>
<proteinExistence type="predicted"/>
<organism evidence="2 3">
    <name type="scientific">Solirubrobacter phytolaccae</name>
    <dbReference type="NCBI Taxonomy" id="1404360"/>
    <lineage>
        <taxon>Bacteria</taxon>
        <taxon>Bacillati</taxon>
        <taxon>Actinomycetota</taxon>
        <taxon>Thermoleophilia</taxon>
        <taxon>Solirubrobacterales</taxon>
        <taxon>Solirubrobacteraceae</taxon>
        <taxon>Solirubrobacter</taxon>
    </lineage>
</organism>
<protein>
    <submittedName>
        <fullName evidence="2">Uncharacterized protein</fullName>
    </submittedName>
</protein>
<reference evidence="2" key="1">
    <citation type="submission" date="2022-10" db="EMBL/GenBank/DDBJ databases">
        <title>The WGS of Solirubrobacter phytolaccae KCTC 29190.</title>
        <authorList>
            <person name="Jiang Z."/>
        </authorList>
    </citation>
    <scope>NUCLEOTIDE SEQUENCE</scope>
    <source>
        <strain evidence="2">KCTC 29190</strain>
    </source>
</reference>
<feature type="region of interest" description="Disordered" evidence="1">
    <location>
        <begin position="1"/>
        <end position="29"/>
    </location>
</feature>
<evidence type="ECO:0000256" key="1">
    <source>
        <dbReference type="SAM" id="MobiDB-lite"/>
    </source>
</evidence>
<evidence type="ECO:0000313" key="3">
    <source>
        <dbReference type="Proteomes" id="UP001147653"/>
    </source>
</evidence>
<feature type="compositionally biased region" description="Low complexity" evidence="1">
    <location>
        <begin position="1"/>
        <end position="18"/>
    </location>
</feature>
<comment type="caution">
    <text evidence="2">The sequence shown here is derived from an EMBL/GenBank/DDBJ whole genome shotgun (WGS) entry which is preliminary data.</text>
</comment>
<dbReference type="EMBL" id="JAPDDP010000083">
    <property type="protein sequence ID" value="MDA0184693.1"/>
    <property type="molecule type" value="Genomic_DNA"/>
</dbReference>
<accession>A0A9X3NDZ8</accession>
<sequence>MSAPAALAPHVPSASAPPALAPHVPPGSAPTAPGVAFSPAAALVPGDPLGAAPGVADLVAPVQVVTGAAVVGRAGEAEPVAAALALALRRETRSKAATVAVIGPPLPEGSGGGGAGRRLAARLQAEGLDPRVRGRLAWVRLDPADPELAALAWQVALVAAPVVFAVTAPRTAAIDVALADQDLVVLVTANPEGPLAIAATAGLSRVATTPPLRRGLPRELARAGLRPAATVRRLIRPERGSDR</sequence>
<dbReference type="Proteomes" id="UP001147653">
    <property type="component" value="Unassembled WGS sequence"/>
</dbReference>
<dbReference type="RefSeq" id="WP_270029147.1">
    <property type="nucleotide sequence ID" value="NZ_JAPDDP010000083.1"/>
</dbReference>
<name>A0A9X3NDZ8_9ACTN</name>
<dbReference type="AlphaFoldDB" id="A0A9X3NDZ8"/>
<feature type="compositionally biased region" description="Pro residues" evidence="1">
    <location>
        <begin position="19"/>
        <end position="28"/>
    </location>
</feature>
<keyword evidence="3" id="KW-1185">Reference proteome</keyword>